<name>A0AAE1BD74_9GAST</name>
<dbReference type="SUPFAM" id="SSF90188">
    <property type="entry name" value="Somatomedin B domain"/>
    <property type="match status" value="1"/>
</dbReference>
<accession>A0AAE1BD74</accession>
<organism evidence="4 5">
    <name type="scientific">Elysia crispata</name>
    <name type="common">lettuce slug</name>
    <dbReference type="NCBI Taxonomy" id="231223"/>
    <lineage>
        <taxon>Eukaryota</taxon>
        <taxon>Metazoa</taxon>
        <taxon>Spiralia</taxon>
        <taxon>Lophotrochozoa</taxon>
        <taxon>Mollusca</taxon>
        <taxon>Gastropoda</taxon>
        <taxon>Heterobranchia</taxon>
        <taxon>Euthyneura</taxon>
        <taxon>Panpulmonata</taxon>
        <taxon>Sacoglossa</taxon>
        <taxon>Placobranchoidea</taxon>
        <taxon>Plakobranchidae</taxon>
        <taxon>Elysia</taxon>
    </lineage>
</organism>
<feature type="domain" description="SMB" evidence="3">
    <location>
        <begin position="150"/>
        <end position="206"/>
    </location>
</feature>
<evidence type="ECO:0000256" key="1">
    <source>
        <dbReference type="ARBA" id="ARBA00023157"/>
    </source>
</evidence>
<keyword evidence="5" id="KW-1185">Reference proteome</keyword>
<proteinExistence type="predicted"/>
<keyword evidence="1" id="KW-1015">Disulfide bond</keyword>
<evidence type="ECO:0000259" key="3">
    <source>
        <dbReference type="PROSITE" id="PS50958"/>
    </source>
</evidence>
<dbReference type="Proteomes" id="UP001283361">
    <property type="component" value="Unassembled WGS sequence"/>
</dbReference>
<dbReference type="PROSITE" id="PS50958">
    <property type="entry name" value="SMB_2"/>
    <property type="match status" value="1"/>
</dbReference>
<gene>
    <name evidence="4" type="ORF">RRG08_066209</name>
</gene>
<dbReference type="PROSITE" id="PS00524">
    <property type="entry name" value="SMB_1"/>
    <property type="match status" value="1"/>
</dbReference>
<reference evidence="4" key="1">
    <citation type="journal article" date="2023" name="G3 (Bethesda)">
        <title>A reference genome for the long-term kleptoplast-retaining sea slug Elysia crispata morphotype clarki.</title>
        <authorList>
            <person name="Eastman K.E."/>
            <person name="Pendleton A.L."/>
            <person name="Shaikh M.A."/>
            <person name="Suttiyut T."/>
            <person name="Ogas R."/>
            <person name="Tomko P."/>
            <person name="Gavelis G."/>
            <person name="Widhalm J.R."/>
            <person name="Wisecaver J.H."/>
        </authorList>
    </citation>
    <scope>NUCLEOTIDE SEQUENCE</scope>
    <source>
        <strain evidence="4">ECLA1</strain>
    </source>
</reference>
<dbReference type="InterPro" id="IPR001212">
    <property type="entry name" value="Somatomedin_B_dom"/>
</dbReference>
<evidence type="ECO:0000313" key="4">
    <source>
        <dbReference type="EMBL" id="KAK3803973.1"/>
    </source>
</evidence>
<evidence type="ECO:0000256" key="2">
    <source>
        <dbReference type="SAM" id="MobiDB-lite"/>
    </source>
</evidence>
<feature type="region of interest" description="Disordered" evidence="2">
    <location>
        <begin position="1"/>
        <end position="84"/>
    </location>
</feature>
<protein>
    <recommendedName>
        <fullName evidence="3">SMB domain-containing protein</fullName>
    </recommendedName>
</protein>
<dbReference type="InterPro" id="IPR036024">
    <property type="entry name" value="Somatomedin_B-like_dom_sf"/>
</dbReference>
<feature type="compositionally biased region" description="Basic and acidic residues" evidence="2">
    <location>
        <begin position="1"/>
        <end position="81"/>
    </location>
</feature>
<dbReference type="EMBL" id="JAWDGP010000067">
    <property type="protein sequence ID" value="KAK3803973.1"/>
    <property type="molecule type" value="Genomic_DNA"/>
</dbReference>
<dbReference type="Pfam" id="PF01033">
    <property type="entry name" value="Somatomedin_B"/>
    <property type="match status" value="1"/>
</dbReference>
<dbReference type="Gene3D" id="4.10.410.20">
    <property type="match status" value="1"/>
</dbReference>
<comment type="caution">
    <text evidence="4">The sequence shown here is derived from an EMBL/GenBank/DDBJ whole genome shotgun (WGS) entry which is preliminary data.</text>
</comment>
<dbReference type="AlphaFoldDB" id="A0AAE1BD74"/>
<evidence type="ECO:0000313" key="5">
    <source>
        <dbReference type="Proteomes" id="UP001283361"/>
    </source>
</evidence>
<sequence length="586" mass="64624">MGVVEREGKLTEKGRGGEGEGGGRERRQADRERKGGEGEGGGRERRQADRERKGEGRAKGVVEREGKLTEKGRGGEGEGGGRKHQPSVAMYRLLGPVFQAWCWLVIRHVTAESIEDLDNVNITISTLEDLRSITKVSGPRNAIMNLCLTGDHRCQFHCGRKPGDLVDFNRGFIPFNKPEVCFCDVNCLAYGDCCWDFAQSCQHLVSKFNQSPLRHARAQCVGAYNFLAFGRHADNGTGSSPVDLAKSRSISTIGDVPRFLIDGNVVSDIESGVQYMTPHEFALFYPELAAEAAEKRLTRWTPQLMFATHRNLQDIVKLVQNSSSLFTDAMQLAFEPSRTDFSPRKCPLQSLLICQSVAKPILIRLVNISFVCQSLPDALDLTLQTRGGNDLPNLRNRDSGLVGGTLQHHDSTTNVSTTPNLIEDAIASTAVLHTLALSNMKMESCKNEFFGKHSSYKGFIFGTIIDLKSLNRLKLKAQDGSSSWKSVACSQDTEFESTEESGQPSCDIDVTCRKGLLYANGACASPNLMMLRVKAATNESYSHTTLTPALNYMDHQLTEFSTSPILWSFKIRPLAWSAETSATRVK</sequence>